<dbReference type="Pfam" id="PF12464">
    <property type="entry name" value="Mac"/>
    <property type="match status" value="1"/>
</dbReference>
<evidence type="ECO:0000313" key="7">
    <source>
        <dbReference type="EMBL" id="ASE34295.1"/>
    </source>
</evidence>
<dbReference type="InterPro" id="IPR018357">
    <property type="entry name" value="Hexapep_transf_CS"/>
</dbReference>
<proteinExistence type="inferred from homology"/>
<dbReference type="SUPFAM" id="SSF51161">
    <property type="entry name" value="Trimeric LpxA-like enzymes"/>
    <property type="match status" value="1"/>
</dbReference>
<dbReference type="InterPro" id="IPR024688">
    <property type="entry name" value="Mac_dom"/>
</dbReference>
<dbReference type="InterPro" id="IPR011004">
    <property type="entry name" value="Trimer_LpxA-like_sf"/>
</dbReference>
<evidence type="ECO:0000256" key="5">
    <source>
        <dbReference type="RuleBase" id="RU367021"/>
    </source>
</evidence>
<evidence type="ECO:0000259" key="6">
    <source>
        <dbReference type="SMART" id="SM01266"/>
    </source>
</evidence>
<dbReference type="InterPro" id="IPR001451">
    <property type="entry name" value="Hexapep"/>
</dbReference>
<protein>
    <recommendedName>
        <fullName evidence="5">Acetyltransferase</fullName>
        <ecNumber evidence="5">2.3.1.-</ecNumber>
    </recommendedName>
</protein>
<dbReference type="EC" id="2.3.1.-" evidence="5"/>
<dbReference type="CDD" id="cd03357">
    <property type="entry name" value="LbH_MAT_GAT"/>
    <property type="match status" value="1"/>
</dbReference>
<dbReference type="Proteomes" id="UP000197058">
    <property type="component" value="Chromosome"/>
</dbReference>
<keyword evidence="4 5" id="KW-0012">Acyltransferase</keyword>
<dbReference type="PANTHER" id="PTHR43017:SF1">
    <property type="entry name" value="ACETYLTRANSFERASE YJL218W-RELATED"/>
    <property type="match status" value="1"/>
</dbReference>
<dbReference type="PROSITE" id="PS00101">
    <property type="entry name" value="HEXAPEP_TRANSFERASES"/>
    <property type="match status" value="1"/>
</dbReference>
<comment type="similarity">
    <text evidence="1 5">Belongs to the transferase hexapeptide repeat family.</text>
</comment>
<dbReference type="Gene3D" id="2.160.10.10">
    <property type="entry name" value="Hexapeptide repeat proteins"/>
    <property type="match status" value="1"/>
</dbReference>
<dbReference type="InterPro" id="IPR039369">
    <property type="entry name" value="LacA-like"/>
</dbReference>
<dbReference type="AlphaFoldDB" id="A0AAI8DHZ3"/>
<dbReference type="RefSeq" id="WP_058591438.1">
    <property type="nucleotide sequence ID" value="NZ_CP022046.2"/>
</dbReference>
<dbReference type="Pfam" id="PF00132">
    <property type="entry name" value="Hexapep"/>
    <property type="match status" value="1"/>
</dbReference>
<organism evidence="7 8">
    <name type="scientific">Mammaliicoccus sciuri</name>
    <name type="common">Staphylococcus sciuri</name>
    <dbReference type="NCBI Taxonomy" id="1296"/>
    <lineage>
        <taxon>Bacteria</taxon>
        <taxon>Bacillati</taxon>
        <taxon>Bacillota</taxon>
        <taxon>Bacilli</taxon>
        <taxon>Bacillales</taxon>
        <taxon>Staphylococcaceae</taxon>
        <taxon>Mammaliicoccus</taxon>
    </lineage>
</organism>
<dbReference type="PANTHER" id="PTHR43017">
    <property type="entry name" value="GALACTOSIDE O-ACETYLTRANSFERASE"/>
    <property type="match status" value="1"/>
</dbReference>
<dbReference type="KEGG" id="sscu:CEP64_06790"/>
<dbReference type="EMBL" id="CP022046">
    <property type="protein sequence ID" value="ASE34295.1"/>
    <property type="molecule type" value="Genomic_DNA"/>
</dbReference>
<evidence type="ECO:0000256" key="1">
    <source>
        <dbReference type="ARBA" id="ARBA00007274"/>
    </source>
</evidence>
<dbReference type="SMART" id="SM01266">
    <property type="entry name" value="Mac"/>
    <property type="match status" value="1"/>
</dbReference>
<feature type="domain" description="Maltose/galactoside acetyltransferase" evidence="6">
    <location>
        <begin position="7"/>
        <end position="61"/>
    </location>
</feature>
<keyword evidence="3" id="KW-0677">Repeat</keyword>
<dbReference type="FunFam" id="2.160.10.10:FF:000025">
    <property type="entry name" value="Hexapeptide-repeat containing-acetyltransferase"/>
    <property type="match status" value="1"/>
</dbReference>
<evidence type="ECO:0000256" key="4">
    <source>
        <dbReference type="ARBA" id="ARBA00023315"/>
    </source>
</evidence>
<evidence type="ECO:0000256" key="2">
    <source>
        <dbReference type="ARBA" id="ARBA00022679"/>
    </source>
</evidence>
<reference evidence="8" key="1">
    <citation type="submission" date="2017-06" db="EMBL/GenBank/DDBJ databases">
        <title>FDA dAtabase for Regulatory Grade micrObial Sequences (FDA-ARGOS): Supporting development and validation of Infectious Disease Dx tests.</title>
        <authorList>
            <person name="Goldberg B."/>
            <person name="Campos J."/>
            <person name="Tallon L."/>
            <person name="Sadzewicz L."/>
            <person name="Sengamalay N."/>
            <person name="Ott S."/>
            <person name="Godinez A."/>
            <person name="Nagaraj S."/>
            <person name="Vavikolanu K."/>
            <person name="Nadendla S."/>
            <person name="George J."/>
            <person name="Geyer C."/>
            <person name="Sichtig H."/>
        </authorList>
    </citation>
    <scope>NUCLEOTIDE SEQUENCE [LARGE SCALE GENOMIC DNA]</scope>
    <source>
        <strain evidence="8">FDAARGOS_285</strain>
    </source>
</reference>
<dbReference type="GO" id="GO:0008870">
    <property type="term" value="F:galactoside O-acetyltransferase activity"/>
    <property type="evidence" value="ECO:0007669"/>
    <property type="project" value="TreeGrafter"/>
</dbReference>
<evidence type="ECO:0000313" key="8">
    <source>
        <dbReference type="Proteomes" id="UP000197058"/>
    </source>
</evidence>
<name>A0AAI8DHZ3_MAMSC</name>
<gene>
    <name evidence="7" type="ORF">CEP64_06790</name>
</gene>
<evidence type="ECO:0000256" key="3">
    <source>
        <dbReference type="ARBA" id="ARBA00022737"/>
    </source>
</evidence>
<keyword evidence="2 5" id="KW-0808">Transferase</keyword>
<accession>A0AAI8DHZ3</accession>
<sequence>MQNDFDYKQMLKGELYIAHDIHESNGSKKGKMLADKINYTPIENSDEIIKLEKELFGKTGENIYLHPPLYVDYGRHINIGENFYANMDCIFLDVNHINIGDNVMFGPRVSLYTAGHPIDPTIRNEQLEFGHEINIGNNVWIGGNAVVLPGVSVGENSVIASGAVVTKDVPPNTVVGGNPAKVIKHITSSDYDKWHQMKLEYYEKKRQSIENS</sequence>